<dbReference type="EMBL" id="JANJQO010001873">
    <property type="protein sequence ID" value="KAJ2968905.1"/>
    <property type="molecule type" value="Genomic_DNA"/>
</dbReference>
<name>A0ACC1MQ07_9HYPO</name>
<proteinExistence type="predicted"/>
<sequence length="279" mass="29722">MSDQSSGTGKGHEYAESSNEILNRFRSAGSIAMTPELFEKLYLSPQNAVKGDLRKTFANPTPIAIAGFLLCLTPLSCDLMGWRGAGGNGAATIAVYFFQGGILMTLGSVLEWILGNTFPAVVFATFGTFWLSFGGTLSPSFAAFASYAPPGQDATAGLETPGFNASFGFYLMFMGLLCFVYLICSVRTNIVFFLIFLSLVVAFSFLTGAYWALASDYMGNAVIAHKLVVGGGAAAFVTAALGWYLLFVLLFAAVDFPLQLPVGDLSTTIKGYSDKTKMV</sequence>
<protein>
    <submittedName>
        <fullName evidence="1">Uncharacterized protein</fullName>
    </submittedName>
</protein>
<organism evidence="1 2">
    <name type="scientific">Zarea fungicola</name>
    <dbReference type="NCBI Taxonomy" id="93591"/>
    <lineage>
        <taxon>Eukaryota</taxon>
        <taxon>Fungi</taxon>
        <taxon>Dikarya</taxon>
        <taxon>Ascomycota</taxon>
        <taxon>Pezizomycotina</taxon>
        <taxon>Sordariomycetes</taxon>
        <taxon>Hypocreomycetidae</taxon>
        <taxon>Hypocreales</taxon>
        <taxon>Cordycipitaceae</taxon>
        <taxon>Zarea</taxon>
    </lineage>
</organism>
<reference evidence="1" key="1">
    <citation type="submission" date="2022-08" db="EMBL/GenBank/DDBJ databases">
        <title>Genome Sequence of Lecanicillium fungicola.</title>
        <authorList>
            <person name="Buettner E."/>
        </authorList>
    </citation>
    <scope>NUCLEOTIDE SEQUENCE</scope>
    <source>
        <strain evidence="1">Babe33</strain>
    </source>
</reference>
<accession>A0ACC1MQ07</accession>
<gene>
    <name evidence="1" type="ORF">NQ176_g8946</name>
</gene>
<comment type="caution">
    <text evidence="1">The sequence shown here is derived from an EMBL/GenBank/DDBJ whole genome shotgun (WGS) entry which is preliminary data.</text>
</comment>
<evidence type="ECO:0000313" key="2">
    <source>
        <dbReference type="Proteomes" id="UP001143910"/>
    </source>
</evidence>
<keyword evidence="2" id="KW-1185">Reference proteome</keyword>
<dbReference type="Proteomes" id="UP001143910">
    <property type="component" value="Unassembled WGS sequence"/>
</dbReference>
<evidence type="ECO:0000313" key="1">
    <source>
        <dbReference type="EMBL" id="KAJ2968905.1"/>
    </source>
</evidence>